<dbReference type="STRING" id="634771.SAMN04488128_101450"/>
<dbReference type="Proteomes" id="UP000190367">
    <property type="component" value="Unassembled WGS sequence"/>
</dbReference>
<evidence type="ECO:0000313" key="1">
    <source>
        <dbReference type="EMBL" id="SJZ49043.1"/>
    </source>
</evidence>
<dbReference type="EMBL" id="FUWZ01000001">
    <property type="protein sequence ID" value="SJZ49043.1"/>
    <property type="molecule type" value="Genomic_DNA"/>
</dbReference>
<dbReference type="PROSITE" id="PS51257">
    <property type="entry name" value="PROKAR_LIPOPROTEIN"/>
    <property type="match status" value="1"/>
</dbReference>
<dbReference type="RefSeq" id="WP_078667136.1">
    <property type="nucleotide sequence ID" value="NZ_FUWZ01000001.1"/>
</dbReference>
<gene>
    <name evidence="1" type="ORF">SAMN04488128_101450</name>
</gene>
<sequence>MKRYRTLYLIIACLLTACLDPFLQDEKKITGNLYLLKNENHDISVGVGGDGSNYQLLTDGQVVEVFVADTNLYVKEIVNWNAIDTVYNSMSMTNDRENVTCDRYTYDSVKNLVVLRKGIIISGWHVPK</sequence>
<name>A0A1T4L317_9BACT</name>
<keyword evidence="2" id="KW-1185">Reference proteome</keyword>
<accession>A0A1T4L317</accession>
<proteinExistence type="predicted"/>
<evidence type="ECO:0000313" key="2">
    <source>
        <dbReference type="Proteomes" id="UP000190367"/>
    </source>
</evidence>
<evidence type="ECO:0008006" key="3">
    <source>
        <dbReference type="Google" id="ProtNLM"/>
    </source>
</evidence>
<reference evidence="2" key="1">
    <citation type="submission" date="2017-02" db="EMBL/GenBank/DDBJ databases">
        <authorList>
            <person name="Varghese N."/>
            <person name="Submissions S."/>
        </authorList>
    </citation>
    <scope>NUCLEOTIDE SEQUENCE [LARGE SCALE GENOMIC DNA]</scope>
    <source>
        <strain evidence="2">DSM 22224</strain>
    </source>
</reference>
<dbReference type="AlphaFoldDB" id="A0A1T4L317"/>
<organism evidence="1 2">
    <name type="scientific">Chitinophaga eiseniae</name>
    <dbReference type="NCBI Taxonomy" id="634771"/>
    <lineage>
        <taxon>Bacteria</taxon>
        <taxon>Pseudomonadati</taxon>
        <taxon>Bacteroidota</taxon>
        <taxon>Chitinophagia</taxon>
        <taxon>Chitinophagales</taxon>
        <taxon>Chitinophagaceae</taxon>
        <taxon>Chitinophaga</taxon>
    </lineage>
</organism>
<protein>
    <recommendedName>
        <fullName evidence="3">Lipoprotein</fullName>
    </recommendedName>
</protein>